<dbReference type="EMBL" id="PUHW01000077">
    <property type="protein sequence ID" value="KAG0689490.1"/>
    <property type="molecule type" value="Genomic_DNA"/>
</dbReference>
<sequence>MHLSCYETLSQLVDALGSGLICNDSSNTNNNSSKTRVMIVTLRNENDENEENENDDDDDDEDQGVQDELRIPINFNSTTPRAWNKYYLNTDVCILNSLKLQDIIWIINRQILRMKLKTNDEINNEIFIINGLIHCISILFFKCVKFKKIEYLNLNFQLVYEILLKLKKLDKILNKNIQINDTNEIWDLIDKIFLPCNENLNYIDLVNYLTNNDNDDEKKEILGSQKFVSLKYLLNTFGIKKDINTFI</sequence>
<evidence type="ECO:0000313" key="2">
    <source>
        <dbReference type="EMBL" id="KAG0689490.1"/>
    </source>
</evidence>
<keyword evidence="3" id="KW-1185">Reference proteome</keyword>
<feature type="region of interest" description="Disordered" evidence="1">
    <location>
        <begin position="43"/>
        <end position="63"/>
    </location>
</feature>
<dbReference type="AlphaFoldDB" id="A0A9P6WLS7"/>
<dbReference type="OrthoDB" id="10542070at2759"/>
<reference evidence="2" key="1">
    <citation type="submission" date="2020-11" db="EMBL/GenBank/DDBJ databases">
        <title>Kefir isolates.</title>
        <authorList>
            <person name="Marcisauskas S."/>
            <person name="Kim Y."/>
            <person name="Blasche S."/>
        </authorList>
    </citation>
    <scope>NUCLEOTIDE SEQUENCE</scope>
    <source>
        <strain evidence="2">Olga-1</strain>
    </source>
</reference>
<evidence type="ECO:0000256" key="1">
    <source>
        <dbReference type="SAM" id="MobiDB-lite"/>
    </source>
</evidence>
<name>A0A9P6WLS7_9ASCO</name>
<accession>A0A9P6WLS7</accession>
<feature type="compositionally biased region" description="Acidic residues" evidence="1">
    <location>
        <begin position="47"/>
        <end position="63"/>
    </location>
</feature>
<dbReference type="Proteomes" id="UP000697127">
    <property type="component" value="Unassembled WGS sequence"/>
</dbReference>
<evidence type="ECO:0000313" key="3">
    <source>
        <dbReference type="Proteomes" id="UP000697127"/>
    </source>
</evidence>
<comment type="caution">
    <text evidence="2">The sequence shown here is derived from an EMBL/GenBank/DDBJ whole genome shotgun (WGS) entry which is preliminary data.</text>
</comment>
<gene>
    <name evidence="2" type="ORF">C6P40_004949</name>
</gene>
<protein>
    <submittedName>
        <fullName evidence="2">Uncharacterized protein</fullName>
    </submittedName>
</protein>
<proteinExistence type="predicted"/>
<organism evidence="2 3">
    <name type="scientific">Pichia californica</name>
    <dbReference type="NCBI Taxonomy" id="460514"/>
    <lineage>
        <taxon>Eukaryota</taxon>
        <taxon>Fungi</taxon>
        <taxon>Dikarya</taxon>
        <taxon>Ascomycota</taxon>
        <taxon>Saccharomycotina</taxon>
        <taxon>Pichiomycetes</taxon>
        <taxon>Pichiales</taxon>
        <taxon>Pichiaceae</taxon>
        <taxon>Pichia</taxon>
    </lineage>
</organism>